<dbReference type="InterPro" id="IPR011990">
    <property type="entry name" value="TPR-like_helical_dom_sf"/>
</dbReference>
<organism evidence="16 17">
    <name type="scientific">Saccoglossus kowalevskii</name>
    <name type="common">Acorn worm</name>
    <dbReference type="NCBI Taxonomy" id="10224"/>
    <lineage>
        <taxon>Eukaryota</taxon>
        <taxon>Metazoa</taxon>
        <taxon>Hemichordata</taxon>
        <taxon>Enteropneusta</taxon>
        <taxon>Harrimaniidae</taxon>
        <taxon>Saccoglossus</taxon>
    </lineage>
</organism>
<feature type="transmembrane region" description="Helical" evidence="14">
    <location>
        <begin position="91"/>
        <end position="115"/>
    </location>
</feature>
<dbReference type="PANTHER" id="PTHR44227:SF3">
    <property type="entry name" value="PROTEIN O-MANNOSYL-TRANSFERASE TMTC4"/>
    <property type="match status" value="1"/>
</dbReference>
<keyword evidence="8" id="KW-0677">Repeat</keyword>
<keyword evidence="6" id="KW-0808">Transferase</keyword>
<evidence type="ECO:0000256" key="11">
    <source>
        <dbReference type="ARBA" id="ARBA00022989"/>
    </source>
</evidence>
<keyword evidence="16" id="KW-1185">Reference proteome</keyword>
<keyword evidence="7 14" id="KW-0812">Transmembrane</keyword>
<proteinExistence type="inferred from homology"/>
<evidence type="ECO:0000259" key="15">
    <source>
        <dbReference type="Pfam" id="PF08409"/>
    </source>
</evidence>
<dbReference type="GeneID" id="102802151"/>
<keyword evidence="9 13" id="KW-0802">TPR repeat</keyword>
<sequence length="255" mass="28991">MGTGVPRFGPDINPASHAAPLTRMLTFPYLYALSSWLLLNPWWLCHDWGEGCIPLISSLDDPRNLATVIFLVFLLLLSYYGIFGGHIESRFVLISLLLVIIPFLPASNIFFYVGFVIAERALYISVFGYAILLVLGINKISQKWYEYNVFIKAVLVLLVVMYVIRSIRRTADWMDDPALHRSAIKVCPLNSKVLFNIGKDLESAGNPEEAIKWYNKTLRLNPNNYGAMLNYGKIMLEKGDVQTAKQLLERSREIQ</sequence>
<evidence type="ECO:0000256" key="6">
    <source>
        <dbReference type="ARBA" id="ARBA00022679"/>
    </source>
</evidence>
<dbReference type="Pfam" id="PF00515">
    <property type="entry name" value="TPR_1"/>
    <property type="match status" value="1"/>
</dbReference>
<dbReference type="InterPro" id="IPR052346">
    <property type="entry name" value="O-mannosyl-transferase_TMTC"/>
</dbReference>
<dbReference type="PANTHER" id="PTHR44227">
    <property type="match status" value="1"/>
</dbReference>
<accession>A0ABM0MD60</accession>
<evidence type="ECO:0000256" key="3">
    <source>
        <dbReference type="ARBA" id="ARBA00004922"/>
    </source>
</evidence>
<protein>
    <recommendedName>
        <fullName evidence="5">dolichyl-phosphate-mannose--protein mannosyltransferase</fullName>
        <ecNumber evidence="5">2.4.1.109</ecNumber>
    </recommendedName>
</protein>
<dbReference type="InterPro" id="IPR019734">
    <property type="entry name" value="TPR_rpt"/>
</dbReference>
<dbReference type="PROSITE" id="PS50293">
    <property type="entry name" value="TPR_REGION"/>
    <property type="match status" value="1"/>
</dbReference>
<gene>
    <name evidence="17" type="primary">LOC102802151</name>
</gene>
<comment type="pathway">
    <text evidence="3">Protein modification; protein glycosylation.</text>
</comment>
<feature type="transmembrane region" description="Helical" evidence="14">
    <location>
        <begin position="147"/>
        <end position="164"/>
    </location>
</feature>
<dbReference type="InterPro" id="IPR013618">
    <property type="entry name" value="TMTC_DUF1736"/>
</dbReference>
<comment type="similarity">
    <text evidence="4">Belongs to the TMTC family.</text>
</comment>
<evidence type="ECO:0000256" key="5">
    <source>
        <dbReference type="ARBA" id="ARBA00012839"/>
    </source>
</evidence>
<keyword evidence="10" id="KW-0256">Endoplasmic reticulum</keyword>
<dbReference type="PROSITE" id="PS50005">
    <property type="entry name" value="TPR"/>
    <property type="match status" value="1"/>
</dbReference>
<dbReference type="EC" id="2.4.1.109" evidence="5"/>
<dbReference type="Pfam" id="PF08409">
    <property type="entry name" value="TMTC_DUF1736"/>
    <property type="match status" value="1"/>
</dbReference>
<dbReference type="SMART" id="SM00028">
    <property type="entry name" value="TPR"/>
    <property type="match status" value="1"/>
</dbReference>
<reference evidence="17" key="1">
    <citation type="submission" date="2025-08" db="UniProtKB">
        <authorList>
            <consortium name="RefSeq"/>
        </authorList>
    </citation>
    <scope>IDENTIFICATION</scope>
    <source>
        <tissue evidence="17">Testes</tissue>
    </source>
</reference>
<evidence type="ECO:0000313" key="16">
    <source>
        <dbReference type="Proteomes" id="UP000694865"/>
    </source>
</evidence>
<evidence type="ECO:0000256" key="2">
    <source>
        <dbReference type="ARBA" id="ARBA00004240"/>
    </source>
</evidence>
<feature type="domain" description="DUF1736" evidence="15">
    <location>
        <begin position="5"/>
        <end position="74"/>
    </location>
</feature>
<evidence type="ECO:0000256" key="13">
    <source>
        <dbReference type="PROSITE-ProRule" id="PRU00339"/>
    </source>
</evidence>
<comment type="subcellular location">
    <subcellularLocation>
        <location evidence="2">Endoplasmic reticulum</location>
    </subcellularLocation>
    <subcellularLocation>
        <location evidence="1">Membrane</location>
        <topology evidence="1">Multi-pass membrane protein</topology>
    </subcellularLocation>
</comment>
<evidence type="ECO:0000256" key="7">
    <source>
        <dbReference type="ARBA" id="ARBA00022692"/>
    </source>
</evidence>
<evidence type="ECO:0000256" key="4">
    <source>
        <dbReference type="ARBA" id="ARBA00007882"/>
    </source>
</evidence>
<feature type="transmembrane region" description="Helical" evidence="14">
    <location>
        <begin position="26"/>
        <end position="44"/>
    </location>
</feature>
<evidence type="ECO:0000256" key="9">
    <source>
        <dbReference type="ARBA" id="ARBA00022803"/>
    </source>
</evidence>
<keyword evidence="12 14" id="KW-0472">Membrane</keyword>
<dbReference type="SUPFAM" id="SSF48452">
    <property type="entry name" value="TPR-like"/>
    <property type="match status" value="1"/>
</dbReference>
<dbReference type="Proteomes" id="UP000694865">
    <property type="component" value="Unplaced"/>
</dbReference>
<evidence type="ECO:0000256" key="14">
    <source>
        <dbReference type="SAM" id="Phobius"/>
    </source>
</evidence>
<evidence type="ECO:0000313" key="17">
    <source>
        <dbReference type="RefSeq" id="XP_006817951.1"/>
    </source>
</evidence>
<name>A0ABM0MD60_SACKO</name>
<evidence type="ECO:0000256" key="12">
    <source>
        <dbReference type="ARBA" id="ARBA00023136"/>
    </source>
</evidence>
<feature type="transmembrane region" description="Helical" evidence="14">
    <location>
        <begin position="65"/>
        <end position="85"/>
    </location>
</feature>
<evidence type="ECO:0000256" key="10">
    <source>
        <dbReference type="ARBA" id="ARBA00022824"/>
    </source>
</evidence>
<dbReference type="RefSeq" id="XP_006817951.1">
    <property type="nucleotide sequence ID" value="XM_006817888.1"/>
</dbReference>
<feature type="repeat" description="TPR" evidence="13">
    <location>
        <begin position="191"/>
        <end position="224"/>
    </location>
</feature>
<evidence type="ECO:0000256" key="1">
    <source>
        <dbReference type="ARBA" id="ARBA00004141"/>
    </source>
</evidence>
<evidence type="ECO:0000256" key="8">
    <source>
        <dbReference type="ARBA" id="ARBA00022737"/>
    </source>
</evidence>
<keyword evidence="11 14" id="KW-1133">Transmembrane helix</keyword>
<feature type="transmembrane region" description="Helical" evidence="14">
    <location>
        <begin position="122"/>
        <end position="141"/>
    </location>
</feature>
<dbReference type="Gene3D" id="1.25.40.10">
    <property type="entry name" value="Tetratricopeptide repeat domain"/>
    <property type="match status" value="1"/>
</dbReference>